<dbReference type="InterPro" id="IPR038966">
    <property type="entry name" value="TMA17"/>
</dbReference>
<dbReference type="GO" id="GO:0070682">
    <property type="term" value="P:proteasome regulatory particle assembly"/>
    <property type="evidence" value="ECO:0007669"/>
    <property type="project" value="InterPro"/>
</dbReference>
<organism evidence="2 3">
    <name type="scientific">Dendryphion nanum</name>
    <dbReference type="NCBI Taxonomy" id="256645"/>
    <lineage>
        <taxon>Eukaryota</taxon>
        <taxon>Fungi</taxon>
        <taxon>Dikarya</taxon>
        <taxon>Ascomycota</taxon>
        <taxon>Pezizomycotina</taxon>
        <taxon>Dothideomycetes</taxon>
        <taxon>Pleosporomycetidae</taxon>
        <taxon>Pleosporales</taxon>
        <taxon>Torulaceae</taxon>
        <taxon>Dendryphion</taxon>
    </lineage>
</organism>
<sequence length="133" mass="14741">MSSEATPISASRFASALKDLSISSLHGKVSELRNSIAHLEASNTQLEEFVRQDNDKDCYEALLENKDVIKRMQERIELVRIEIVENRGMPFEPEEGKKLVQTGANGTTASNGESRENGTAGTSRNREEEGVFL</sequence>
<dbReference type="PANTHER" id="PTHR40422">
    <property type="entry name" value="TRANSLATION MACHINERY-ASSOCIATED PROTEIN 17"/>
    <property type="match status" value="1"/>
</dbReference>
<protein>
    <submittedName>
        <fullName evidence="2">Uncharacterized protein</fullName>
    </submittedName>
</protein>
<name>A0A9P9E2F3_9PLEO</name>
<feature type="compositionally biased region" description="Polar residues" evidence="1">
    <location>
        <begin position="102"/>
        <end position="123"/>
    </location>
</feature>
<dbReference type="OrthoDB" id="548474at2759"/>
<evidence type="ECO:0000313" key="3">
    <source>
        <dbReference type="Proteomes" id="UP000700596"/>
    </source>
</evidence>
<feature type="region of interest" description="Disordered" evidence="1">
    <location>
        <begin position="94"/>
        <end position="133"/>
    </location>
</feature>
<evidence type="ECO:0000256" key="1">
    <source>
        <dbReference type="SAM" id="MobiDB-lite"/>
    </source>
</evidence>
<feature type="compositionally biased region" description="Basic and acidic residues" evidence="1">
    <location>
        <begin position="124"/>
        <end position="133"/>
    </location>
</feature>
<dbReference type="AlphaFoldDB" id="A0A9P9E2F3"/>
<proteinExistence type="predicted"/>
<evidence type="ECO:0000313" key="2">
    <source>
        <dbReference type="EMBL" id="KAH7130710.1"/>
    </source>
</evidence>
<dbReference type="Proteomes" id="UP000700596">
    <property type="component" value="Unassembled WGS sequence"/>
</dbReference>
<keyword evidence="3" id="KW-1185">Reference proteome</keyword>
<comment type="caution">
    <text evidence="2">The sequence shown here is derived from an EMBL/GenBank/DDBJ whole genome shotgun (WGS) entry which is preliminary data.</text>
</comment>
<gene>
    <name evidence="2" type="ORF">B0J11DRAFT_259584</name>
</gene>
<reference evidence="2" key="1">
    <citation type="journal article" date="2021" name="Nat. Commun.">
        <title>Genetic determinants of endophytism in the Arabidopsis root mycobiome.</title>
        <authorList>
            <person name="Mesny F."/>
            <person name="Miyauchi S."/>
            <person name="Thiergart T."/>
            <person name="Pickel B."/>
            <person name="Atanasova L."/>
            <person name="Karlsson M."/>
            <person name="Huettel B."/>
            <person name="Barry K.W."/>
            <person name="Haridas S."/>
            <person name="Chen C."/>
            <person name="Bauer D."/>
            <person name="Andreopoulos W."/>
            <person name="Pangilinan J."/>
            <person name="LaButti K."/>
            <person name="Riley R."/>
            <person name="Lipzen A."/>
            <person name="Clum A."/>
            <person name="Drula E."/>
            <person name="Henrissat B."/>
            <person name="Kohler A."/>
            <person name="Grigoriev I.V."/>
            <person name="Martin F.M."/>
            <person name="Hacquard S."/>
        </authorList>
    </citation>
    <scope>NUCLEOTIDE SEQUENCE</scope>
    <source>
        <strain evidence="2">MPI-CAGE-CH-0243</strain>
    </source>
</reference>
<dbReference type="GO" id="GO:0030674">
    <property type="term" value="F:protein-macromolecule adaptor activity"/>
    <property type="evidence" value="ECO:0007669"/>
    <property type="project" value="TreeGrafter"/>
</dbReference>
<dbReference type="PANTHER" id="PTHR40422:SF1">
    <property type="entry name" value="TRANSLATION MACHINERY-ASSOCIATED PROTEIN 17"/>
    <property type="match status" value="1"/>
</dbReference>
<accession>A0A9P9E2F3</accession>
<dbReference type="EMBL" id="JAGMWT010000004">
    <property type="protein sequence ID" value="KAH7130710.1"/>
    <property type="molecule type" value="Genomic_DNA"/>
</dbReference>